<comment type="caution">
    <text evidence="11">The sequence shown here is derived from an EMBL/GenBank/DDBJ whole genome shotgun (WGS) entry which is preliminary data.</text>
</comment>
<keyword evidence="12" id="KW-1185">Reference proteome</keyword>
<dbReference type="Pfam" id="PF00703">
    <property type="entry name" value="Glyco_hydro_2"/>
    <property type="match status" value="1"/>
</dbReference>
<protein>
    <recommendedName>
        <fullName evidence="3">Beta-glucuronidase</fullName>
        <ecNumber evidence="2">3.2.1.31</ecNumber>
    </recommendedName>
</protein>
<keyword evidence="4" id="KW-0378">Hydrolase</keyword>
<feature type="signal peptide" evidence="7">
    <location>
        <begin position="1"/>
        <end position="20"/>
    </location>
</feature>
<dbReference type="InterPro" id="IPR008979">
    <property type="entry name" value="Galactose-bd-like_sf"/>
</dbReference>
<accession>A0A9X1ZML6</accession>
<dbReference type="PANTHER" id="PTHR10066:SF67">
    <property type="entry name" value="BETA-GLUCURONIDASE"/>
    <property type="match status" value="1"/>
</dbReference>
<gene>
    <name evidence="11" type="ORF">L1967_04460</name>
</gene>
<dbReference type="GO" id="GO:0004566">
    <property type="term" value="F:beta-glucuronidase activity"/>
    <property type="evidence" value="ECO:0007669"/>
    <property type="project" value="UniProtKB-EC"/>
</dbReference>
<dbReference type="InterPro" id="IPR013783">
    <property type="entry name" value="Ig-like_fold"/>
</dbReference>
<evidence type="ECO:0000256" key="6">
    <source>
        <dbReference type="SAM" id="MobiDB-lite"/>
    </source>
</evidence>
<feature type="domain" description="Glycoside hydrolase family 2 catalytic" evidence="9">
    <location>
        <begin position="314"/>
        <end position="610"/>
    </location>
</feature>
<comment type="similarity">
    <text evidence="1">Belongs to the glycosyl hydrolase 2 family.</text>
</comment>
<feature type="domain" description="Glycoside hydrolase family 2 immunoglobulin-like beta-sandwich" evidence="8">
    <location>
        <begin position="244"/>
        <end position="312"/>
    </location>
</feature>
<proteinExistence type="inferred from homology"/>
<dbReference type="EMBL" id="JAKHSK010000004">
    <property type="protein sequence ID" value="MCL6217542.1"/>
    <property type="molecule type" value="Genomic_DNA"/>
</dbReference>
<dbReference type="InterPro" id="IPR006104">
    <property type="entry name" value="Glyco_hydro_2_N"/>
</dbReference>
<dbReference type="Pfam" id="PF02836">
    <property type="entry name" value="Glyco_hydro_2_C"/>
    <property type="match status" value="1"/>
</dbReference>
<evidence type="ECO:0000313" key="12">
    <source>
        <dbReference type="Proteomes" id="UP001139521"/>
    </source>
</evidence>
<evidence type="ECO:0000259" key="9">
    <source>
        <dbReference type="Pfam" id="PF02836"/>
    </source>
</evidence>
<dbReference type="SUPFAM" id="SSF49785">
    <property type="entry name" value="Galactose-binding domain-like"/>
    <property type="match status" value="1"/>
</dbReference>
<dbReference type="SUPFAM" id="SSF49303">
    <property type="entry name" value="beta-Galactosidase/glucuronidase domain"/>
    <property type="match status" value="1"/>
</dbReference>
<evidence type="ECO:0000256" key="3">
    <source>
        <dbReference type="ARBA" id="ARBA00016205"/>
    </source>
</evidence>
<dbReference type="SUPFAM" id="SSF51445">
    <property type="entry name" value="(Trans)glycosidases"/>
    <property type="match status" value="1"/>
</dbReference>
<keyword evidence="7" id="KW-0732">Signal</keyword>
<keyword evidence="5" id="KW-0326">Glycosidase</keyword>
<dbReference type="GO" id="GO:0030246">
    <property type="term" value="F:carbohydrate binding"/>
    <property type="evidence" value="ECO:0007669"/>
    <property type="project" value="TreeGrafter"/>
</dbReference>
<evidence type="ECO:0000259" key="10">
    <source>
        <dbReference type="Pfam" id="PF02837"/>
    </source>
</evidence>
<evidence type="ECO:0000256" key="4">
    <source>
        <dbReference type="ARBA" id="ARBA00022801"/>
    </source>
</evidence>
<evidence type="ECO:0000256" key="7">
    <source>
        <dbReference type="SAM" id="SignalP"/>
    </source>
</evidence>
<dbReference type="GO" id="GO:0019391">
    <property type="term" value="P:glucuronoside catabolic process"/>
    <property type="evidence" value="ECO:0007669"/>
    <property type="project" value="TreeGrafter"/>
</dbReference>
<dbReference type="InterPro" id="IPR006102">
    <property type="entry name" value="Ig-like_GH2"/>
</dbReference>
<sequence length="618" mass="72028">MIFKKIIAAFLVLLSVSAFAQENLIVNTHNRKQVSLNGTWHYIIDPYETGFYDYRYKEKGEKDPEAYWNNPEPHGKTDRKEHGYSDDYTIQVPGDWNSQDDVFKYYEGTVWYQRTFDKPKLDKNERVFLYFGAVNYEAHVYLNGKKLGMHKGGFTPFNFEISQEMLEDEGNFLVVKVDNKRYADEVPTLNTDWWNYGGITRDVKLVITPQNFIQQYAIHLEQSQDIEKSIKRKKFNISGYFKLNGPNTSSEEKITIEIPEIGLKEKVESNASEGSFNFDAKKLELWSPENPKLYEVKFTLGENILTDKIGFRKIEVAGKEVLLNGKKIFMRGISIHEEIAPEARRAKNSADADKLLGWARDLNVNMVRLAHYPHNEYMTRAADSLGILVWSEIPVYWTIDFKNEGVLKKAKKQLDEMIIRDQNRASVIIWSVGNETPVSEARTRFMKSLVMHAKEKDNTRLISAALEVGYNRGKNYIDDPLGEYTDIVSVNEYLGWYGDLPHAKVKSKWETAYNKPLFFSETGAGAKGGFHADKETRWSEEFQEWYFEETLKMMENMPENFMGLSPWILVDFRSPKRNNPKFQEGWNRKGLIDNQGNKKKAFFVLKKYYDEKEKEDQE</sequence>
<dbReference type="Proteomes" id="UP001139521">
    <property type="component" value="Unassembled WGS sequence"/>
</dbReference>
<dbReference type="Gene3D" id="3.20.20.80">
    <property type="entry name" value="Glycosidases"/>
    <property type="match status" value="1"/>
</dbReference>
<dbReference type="InterPro" id="IPR017853">
    <property type="entry name" value="GH"/>
</dbReference>
<feature type="compositionally biased region" description="Basic and acidic residues" evidence="6">
    <location>
        <begin position="73"/>
        <end position="84"/>
    </location>
</feature>
<feature type="region of interest" description="Disordered" evidence="6">
    <location>
        <begin position="63"/>
        <end position="84"/>
    </location>
</feature>
<dbReference type="GO" id="GO:0005975">
    <property type="term" value="P:carbohydrate metabolic process"/>
    <property type="evidence" value="ECO:0007669"/>
    <property type="project" value="InterPro"/>
</dbReference>
<dbReference type="InterPro" id="IPR006101">
    <property type="entry name" value="Glyco_hydro_2"/>
</dbReference>
<name>A0A9X1ZML6_9FLAO</name>
<dbReference type="Pfam" id="PF02837">
    <property type="entry name" value="Glyco_hydro_2_N"/>
    <property type="match status" value="1"/>
</dbReference>
<evidence type="ECO:0000313" key="11">
    <source>
        <dbReference type="EMBL" id="MCL6217542.1"/>
    </source>
</evidence>
<dbReference type="Gene3D" id="2.60.40.10">
    <property type="entry name" value="Immunoglobulins"/>
    <property type="match status" value="1"/>
</dbReference>
<evidence type="ECO:0000259" key="8">
    <source>
        <dbReference type="Pfam" id="PF00703"/>
    </source>
</evidence>
<dbReference type="InterPro" id="IPR006103">
    <property type="entry name" value="Glyco_hydro_2_cat"/>
</dbReference>
<reference evidence="11" key="1">
    <citation type="submission" date="2022-01" db="EMBL/GenBank/DDBJ databases">
        <title>Genome sequencing of Zunongwangia sp. M21534 genome.</title>
        <authorList>
            <person name="Chen Y."/>
            <person name="Dong C."/>
            <person name="Shao Z."/>
        </authorList>
    </citation>
    <scope>NUCLEOTIDE SEQUENCE</scope>
    <source>
        <strain evidence="11">MCCC M21534</strain>
    </source>
</reference>
<dbReference type="PANTHER" id="PTHR10066">
    <property type="entry name" value="BETA-GLUCURONIDASE"/>
    <property type="match status" value="1"/>
</dbReference>
<evidence type="ECO:0000256" key="5">
    <source>
        <dbReference type="ARBA" id="ARBA00023295"/>
    </source>
</evidence>
<organism evidence="11 12">
    <name type="scientific">Zunongwangia pacifica</name>
    <dbReference type="NCBI Taxonomy" id="2911062"/>
    <lineage>
        <taxon>Bacteria</taxon>
        <taxon>Pseudomonadati</taxon>
        <taxon>Bacteroidota</taxon>
        <taxon>Flavobacteriia</taxon>
        <taxon>Flavobacteriales</taxon>
        <taxon>Flavobacteriaceae</taxon>
        <taxon>Zunongwangia</taxon>
    </lineage>
</organism>
<dbReference type="AlphaFoldDB" id="A0A9X1ZML6"/>
<dbReference type="EC" id="3.2.1.31" evidence="2"/>
<evidence type="ECO:0000256" key="2">
    <source>
        <dbReference type="ARBA" id="ARBA00012761"/>
    </source>
</evidence>
<dbReference type="InterPro" id="IPR036156">
    <property type="entry name" value="Beta-gal/glucu_dom_sf"/>
</dbReference>
<dbReference type="Gene3D" id="2.60.120.260">
    <property type="entry name" value="Galactose-binding domain-like"/>
    <property type="match status" value="1"/>
</dbReference>
<feature type="domain" description="Glycosyl hydrolases family 2 sugar binding" evidence="10">
    <location>
        <begin position="91"/>
        <end position="209"/>
    </location>
</feature>
<dbReference type="PRINTS" id="PR00132">
    <property type="entry name" value="GLHYDRLASE2"/>
</dbReference>
<dbReference type="RefSeq" id="WP_249600520.1">
    <property type="nucleotide sequence ID" value="NZ_JAKHSK010000004.1"/>
</dbReference>
<feature type="chain" id="PRO_5040969530" description="Beta-glucuronidase" evidence="7">
    <location>
        <begin position="21"/>
        <end position="618"/>
    </location>
</feature>
<evidence type="ECO:0000256" key="1">
    <source>
        <dbReference type="ARBA" id="ARBA00007401"/>
    </source>
</evidence>